<feature type="transmembrane region" description="Helical" evidence="5">
    <location>
        <begin position="72"/>
        <end position="89"/>
    </location>
</feature>
<feature type="transmembrane region" description="Helical" evidence="5">
    <location>
        <begin position="12"/>
        <end position="28"/>
    </location>
</feature>
<feature type="transmembrane region" description="Helical" evidence="5">
    <location>
        <begin position="95"/>
        <end position="115"/>
    </location>
</feature>
<keyword evidence="4 5" id="KW-0472">Membrane</keyword>
<evidence type="ECO:0000256" key="1">
    <source>
        <dbReference type="ARBA" id="ARBA00004141"/>
    </source>
</evidence>
<organism evidence="6 7">
    <name type="scientific">Candidatus Pullilachnospira stercoravium</name>
    <dbReference type="NCBI Taxonomy" id="2840913"/>
    <lineage>
        <taxon>Bacteria</taxon>
        <taxon>Bacillati</taxon>
        <taxon>Bacillota</taxon>
        <taxon>Clostridia</taxon>
        <taxon>Lachnospirales</taxon>
        <taxon>Lachnospiraceae</taxon>
        <taxon>Lachnospiraceae incertae sedis</taxon>
        <taxon>Candidatus Pullilachnospira</taxon>
    </lineage>
</organism>
<dbReference type="AlphaFoldDB" id="A0A9D1NWQ2"/>
<dbReference type="GO" id="GO:0016020">
    <property type="term" value="C:membrane"/>
    <property type="evidence" value="ECO:0007669"/>
    <property type="project" value="UniProtKB-SubCell"/>
</dbReference>
<comment type="caution">
    <text evidence="6">The sequence shown here is derived from an EMBL/GenBank/DDBJ whole genome shotgun (WGS) entry which is preliminary data.</text>
</comment>
<proteinExistence type="predicted"/>
<keyword evidence="3 5" id="KW-1133">Transmembrane helix</keyword>
<sequence length="155" mass="17274">MKKMYADKIIDTYNVVVGTIVAVLSYIFGEHWWLFLAFALLNVADWLTGWMKSRLLKKENSVAGWKGVLKKLGYWIMIMVAFGASAVFIEIGKVIGIDLGITTLLGWFVLASLLINEIRSICENFVEAGFNVPQILVKGLEVADKIVNKDSAEGE</sequence>
<dbReference type="Pfam" id="PF05105">
    <property type="entry name" value="Phage_holin_4_1"/>
    <property type="match status" value="1"/>
</dbReference>
<keyword evidence="2 5" id="KW-0812">Transmembrane</keyword>
<evidence type="ECO:0000313" key="7">
    <source>
        <dbReference type="Proteomes" id="UP000886723"/>
    </source>
</evidence>
<dbReference type="InterPro" id="IPR006480">
    <property type="entry name" value="Phage_holin_4_1"/>
</dbReference>
<evidence type="ECO:0000256" key="5">
    <source>
        <dbReference type="SAM" id="Phobius"/>
    </source>
</evidence>
<comment type="subcellular location">
    <subcellularLocation>
        <location evidence="1">Membrane</location>
        <topology evidence="1">Multi-pass membrane protein</topology>
    </subcellularLocation>
</comment>
<gene>
    <name evidence="6" type="ORF">IAA63_10050</name>
</gene>
<evidence type="ECO:0000256" key="3">
    <source>
        <dbReference type="ARBA" id="ARBA00022989"/>
    </source>
</evidence>
<reference evidence="6" key="2">
    <citation type="journal article" date="2021" name="PeerJ">
        <title>Extensive microbial diversity within the chicken gut microbiome revealed by metagenomics and culture.</title>
        <authorList>
            <person name="Gilroy R."/>
            <person name="Ravi A."/>
            <person name="Getino M."/>
            <person name="Pursley I."/>
            <person name="Horton D.L."/>
            <person name="Alikhan N.F."/>
            <person name="Baker D."/>
            <person name="Gharbi K."/>
            <person name="Hall N."/>
            <person name="Watson M."/>
            <person name="Adriaenssens E.M."/>
            <person name="Foster-Nyarko E."/>
            <person name="Jarju S."/>
            <person name="Secka A."/>
            <person name="Antonio M."/>
            <person name="Oren A."/>
            <person name="Chaudhuri R.R."/>
            <person name="La Ragione R."/>
            <person name="Hildebrand F."/>
            <person name="Pallen M.J."/>
        </authorList>
    </citation>
    <scope>NUCLEOTIDE SEQUENCE</scope>
    <source>
        <strain evidence="6">ChiBcec2-4451</strain>
    </source>
</reference>
<dbReference type="Proteomes" id="UP000886723">
    <property type="component" value="Unassembled WGS sequence"/>
</dbReference>
<evidence type="ECO:0000256" key="4">
    <source>
        <dbReference type="ARBA" id="ARBA00023136"/>
    </source>
</evidence>
<dbReference type="EMBL" id="DVON01000208">
    <property type="protein sequence ID" value="HIV13464.1"/>
    <property type="molecule type" value="Genomic_DNA"/>
</dbReference>
<dbReference type="NCBIfam" id="TIGR01593">
    <property type="entry name" value="holin_tox_secr"/>
    <property type="match status" value="1"/>
</dbReference>
<name>A0A9D1NWQ2_9FIRM</name>
<evidence type="ECO:0000256" key="2">
    <source>
        <dbReference type="ARBA" id="ARBA00022692"/>
    </source>
</evidence>
<reference evidence="6" key="1">
    <citation type="submission" date="2020-10" db="EMBL/GenBank/DDBJ databases">
        <authorList>
            <person name="Gilroy R."/>
        </authorList>
    </citation>
    <scope>NUCLEOTIDE SEQUENCE</scope>
    <source>
        <strain evidence="6">ChiBcec2-4451</strain>
    </source>
</reference>
<accession>A0A9D1NWQ2</accession>
<evidence type="ECO:0000313" key="6">
    <source>
        <dbReference type="EMBL" id="HIV13464.1"/>
    </source>
</evidence>
<feature type="transmembrane region" description="Helical" evidence="5">
    <location>
        <begin position="34"/>
        <end position="51"/>
    </location>
</feature>
<protein>
    <submittedName>
        <fullName evidence="6">Phage holin family protein</fullName>
    </submittedName>
</protein>